<feature type="region of interest" description="Disordered" evidence="1">
    <location>
        <begin position="394"/>
        <end position="457"/>
    </location>
</feature>
<dbReference type="SMART" id="SM01163">
    <property type="entry name" value="DUF1785"/>
    <property type="match status" value="1"/>
</dbReference>
<dbReference type="CDD" id="cd02846">
    <property type="entry name" value="PAZ_argonaute_like"/>
    <property type="match status" value="1"/>
</dbReference>
<dbReference type="InterPro" id="IPR014811">
    <property type="entry name" value="ArgoL1"/>
</dbReference>
<feature type="compositionally biased region" description="Gly residues" evidence="1">
    <location>
        <begin position="58"/>
        <end position="70"/>
    </location>
</feature>
<name>A0A6A6UE20_9PEZI</name>
<dbReference type="PANTHER" id="PTHR22891">
    <property type="entry name" value="EUKARYOTIC TRANSLATION INITIATION FACTOR 2C"/>
    <property type="match status" value="1"/>
</dbReference>
<dbReference type="AlphaFoldDB" id="A0A6A6UE20"/>
<keyword evidence="4" id="KW-1185">Reference proteome</keyword>
<dbReference type="InterPro" id="IPR045246">
    <property type="entry name" value="Piwi_ago-like"/>
</dbReference>
<dbReference type="Pfam" id="PF16488">
    <property type="entry name" value="ArgoL2"/>
    <property type="match status" value="1"/>
</dbReference>
<dbReference type="Gene3D" id="3.30.420.10">
    <property type="entry name" value="Ribonuclease H-like superfamily/Ribonuclease H"/>
    <property type="match status" value="1"/>
</dbReference>
<evidence type="ECO:0000259" key="2">
    <source>
        <dbReference type="PROSITE" id="PS50822"/>
    </source>
</evidence>
<dbReference type="Gene3D" id="3.40.50.2300">
    <property type="match status" value="1"/>
</dbReference>
<dbReference type="PROSITE" id="PS50822">
    <property type="entry name" value="PIWI"/>
    <property type="match status" value="1"/>
</dbReference>
<feature type="compositionally biased region" description="Gly residues" evidence="1">
    <location>
        <begin position="17"/>
        <end position="47"/>
    </location>
</feature>
<feature type="compositionally biased region" description="Basic and acidic residues" evidence="1">
    <location>
        <begin position="1"/>
        <end position="16"/>
    </location>
</feature>
<dbReference type="Proteomes" id="UP000799302">
    <property type="component" value="Unassembled WGS sequence"/>
</dbReference>
<proteinExistence type="predicted"/>
<feature type="region of interest" description="Disordered" evidence="1">
    <location>
        <begin position="1"/>
        <end position="84"/>
    </location>
</feature>
<dbReference type="SMART" id="SM00950">
    <property type="entry name" value="Piwi"/>
    <property type="match status" value="1"/>
</dbReference>
<sequence length="1037" mass="113899">MSYRGDRGGRGGEFRGGRGGGGFDRGRGGGRGGGPRGDFGGGRGGRGGYDRGGDRGGFRGGRGGGGGRGGPVAVWSPKSGIPEPDLTVTKAEDAILKGAKDSLGLGSLGVVAKYPMRPGFGSRGQAQTLWANYFEMKLAPKLVLYRYAIKIEPNEMPKRKVTQVFRLLLDTLFDTLQLASVKDKLVTDYRSTLLVPVPLEDERILTTIPITFRDEGEDEARPNAQIYNVSVTYTNELKFEDMLKYVFSTASDASYDDQLTLLQPLNIFFNHFCRSNANVATIGPRKVFPFVGADLQQLYLNGGLLALRGYYTSARLATSRMLVNVNVSSAAFYPGGPLPELMKSYWGDYGTANMHGLARFLFRVRVKLTHLKERKNKAGQVVVRAKGICGLANVDDGRSSNKKSPPNPNPPKVKRHGAGPHEVSFWLEDKGPSTDIKPAGAKKKPKGGPQAEGPSQGGRYITVQEYFKQEHGKQVNTALPVVNVGNKTNPNYMPAEYCVVLPGQAYPRQLDPNQTAGMIKFAVRRPIENARSIVEQGYDLTGLSAKNKLLEKYQIKIADGLITVRGRVLPVPKVTYGKNKSIQPADGSWNMRDISFYQAQDMKAWSYVLLVTRQNQRDVEGQMERLGNTMKAMHNSLRASGVTALAPLPGKVVHMSNPDDTAALENTLKGAAGKLRVILIALPMANHPVYPIIKRLGDVKYGIHTICCSPKLFEDRGQPMYMANIALKFNLKLGGTNQIARNASFSLIDQGETMIVGLDVTHPAPGSKGPSIAAMVATIDKNLGQWPATVRVQSETRKEQVDNLGDMFKRHLMLWYSKHKKYPSNIIIYRDGVSEGQYEMALNTELPQLREPCKGLYPANDTKAGLPRMTLLIVAKRHHTRFYPTSLQDADRNGNCRPGTVVDRGITDARAWDFYLQPHSALQGTARPAHYMILCDEVLRAHYAKGKTALPPGYTSVADVLEDMTHGMSYAFGRATKAVRVCPPAKYADMVCDRTRVYMSGRFDTPAGTSVTGGSGERVLQADIEVHERLRNDMFYI</sequence>
<protein>
    <submittedName>
        <fullName evidence="3">Piwi-domain-containing protein</fullName>
    </submittedName>
</protein>
<dbReference type="GO" id="GO:0003723">
    <property type="term" value="F:RNA binding"/>
    <property type="evidence" value="ECO:0007669"/>
    <property type="project" value="InterPro"/>
</dbReference>
<dbReference type="InterPro" id="IPR003100">
    <property type="entry name" value="PAZ_dom"/>
</dbReference>
<dbReference type="Pfam" id="PF08699">
    <property type="entry name" value="ArgoL1"/>
    <property type="match status" value="1"/>
</dbReference>
<feature type="domain" description="Piwi" evidence="2">
    <location>
        <begin position="677"/>
        <end position="1000"/>
    </location>
</feature>
<evidence type="ECO:0000313" key="4">
    <source>
        <dbReference type="Proteomes" id="UP000799302"/>
    </source>
</evidence>
<reference evidence="3" key="1">
    <citation type="journal article" date="2020" name="Stud. Mycol.">
        <title>101 Dothideomycetes genomes: a test case for predicting lifestyles and emergence of pathogens.</title>
        <authorList>
            <person name="Haridas S."/>
            <person name="Albert R."/>
            <person name="Binder M."/>
            <person name="Bloem J."/>
            <person name="Labutti K."/>
            <person name="Salamov A."/>
            <person name="Andreopoulos B."/>
            <person name="Baker S."/>
            <person name="Barry K."/>
            <person name="Bills G."/>
            <person name="Bluhm B."/>
            <person name="Cannon C."/>
            <person name="Castanera R."/>
            <person name="Culley D."/>
            <person name="Daum C."/>
            <person name="Ezra D."/>
            <person name="Gonzalez J."/>
            <person name="Henrissat B."/>
            <person name="Kuo A."/>
            <person name="Liang C."/>
            <person name="Lipzen A."/>
            <person name="Lutzoni F."/>
            <person name="Magnuson J."/>
            <person name="Mondo S."/>
            <person name="Nolan M."/>
            <person name="Ohm R."/>
            <person name="Pangilinan J."/>
            <person name="Park H.-J."/>
            <person name="Ramirez L."/>
            <person name="Alfaro M."/>
            <person name="Sun H."/>
            <person name="Tritt A."/>
            <person name="Yoshinaga Y."/>
            <person name="Zwiers L.-H."/>
            <person name="Turgeon B."/>
            <person name="Goodwin S."/>
            <person name="Spatafora J."/>
            <person name="Crous P."/>
            <person name="Grigoriev I."/>
        </authorList>
    </citation>
    <scope>NUCLEOTIDE SEQUENCE</scope>
    <source>
        <strain evidence="3">CBS 115976</strain>
    </source>
</reference>
<gene>
    <name evidence="3" type="ORF">BT63DRAFT_237537</name>
</gene>
<dbReference type="InterPro" id="IPR003165">
    <property type="entry name" value="Piwi"/>
</dbReference>
<dbReference type="CDD" id="cd04657">
    <property type="entry name" value="Piwi_ago-like"/>
    <property type="match status" value="1"/>
</dbReference>
<dbReference type="SUPFAM" id="SSF101690">
    <property type="entry name" value="PAZ domain"/>
    <property type="match status" value="1"/>
</dbReference>
<dbReference type="EMBL" id="MU004234">
    <property type="protein sequence ID" value="KAF2670412.1"/>
    <property type="molecule type" value="Genomic_DNA"/>
</dbReference>
<evidence type="ECO:0000256" key="1">
    <source>
        <dbReference type="SAM" id="MobiDB-lite"/>
    </source>
</evidence>
<dbReference type="Gene3D" id="2.170.260.10">
    <property type="entry name" value="paz domain"/>
    <property type="match status" value="1"/>
</dbReference>
<dbReference type="InterPro" id="IPR036085">
    <property type="entry name" value="PAZ_dom_sf"/>
</dbReference>
<accession>A0A6A6UE20</accession>
<dbReference type="InterPro" id="IPR012337">
    <property type="entry name" value="RNaseH-like_sf"/>
</dbReference>
<dbReference type="InterPro" id="IPR036397">
    <property type="entry name" value="RNaseH_sf"/>
</dbReference>
<organism evidence="3 4">
    <name type="scientific">Microthyrium microscopicum</name>
    <dbReference type="NCBI Taxonomy" id="703497"/>
    <lineage>
        <taxon>Eukaryota</taxon>
        <taxon>Fungi</taxon>
        <taxon>Dikarya</taxon>
        <taxon>Ascomycota</taxon>
        <taxon>Pezizomycotina</taxon>
        <taxon>Dothideomycetes</taxon>
        <taxon>Dothideomycetes incertae sedis</taxon>
        <taxon>Microthyriales</taxon>
        <taxon>Microthyriaceae</taxon>
        <taxon>Microthyrium</taxon>
    </lineage>
</organism>
<dbReference type="Pfam" id="PF02170">
    <property type="entry name" value="PAZ"/>
    <property type="match status" value="1"/>
</dbReference>
<dbReference type="Pfam" id="PF02171">
    <property type="entry name" value="Piwi"/>
    <property type="match status" value="1"/>
</dbReference>
<dbReference type="SUPFAM" id="SSF53098">
    <property type="entry name" value="Ribonuclease H-like"/>
    <property type="match status" value="1"/>
</dbReference>
<dbReference type="InterPro" id="IPR032474">
    <property type="entry name" value="Argonaute_N"/>
</dbReference>
<evidence type="ECO:0000313" key="3">
    <source>
        <dbReference type="EMBL" id="KAF2670412.1"/>
    </source>
</evidence>
<dbReference type="OrthoDB" id="10252740at2759"/>
<feature type="compositionally biased region" description="Basic and acidic residues" evidence="1">
    <location>
        <begin position="48"/>
        <end position="57"/>
    </location>
</feature>
<dbReference type="InterPro" id="IPR032472">
    <property type="entry name" value="ArgoL2"/>
</dbReference>
<dbReference type="Pfam" id="PF16486">
    <property type="entry name" value="ArgoN"/>
    <property type="match status" value="1"/>
</dbReference>